<evidence type="ECO:0000313" key="2">
    <source>
        <dbReference type="Proteomes" id="UP000243579"/>
    </source>
</evidence>
<dbReference type="InterPro" id="IPR012337">
    <property type="entry name" value="RNaseH-like_sf"/>
</dbReference>
<evidence type="ECO:0000313" key="1">
    <source>
        <dbReference type="EMBL" id="OQR81101.1"/>
    </source>
</evidence>
<protein>
    <submittedName>
        <fullName evidence="1">Uncharacterized protein</fullName>
    </submittedName>
</protein>
<proteinExistence type="predicted"/>
<comment type="caution">
    <text evidence="1">The sequence shown here is derived from an EMBL/GenBank/DDBJ whole genome shotgun (WGS) entry which is preliminary data.</text>
</comment>
<keyword evidence="2" id="KW-1185">Reference proteome</keyword>
<dbReference type="OrthoDB" id="98203at2759"/>
<gene>
    <name evidence="1" type="ORF">ACHHYP_16759</name>
</gene>
<dbReference type="SUPFAM" id="SSF53098">
    <property type="entry name" value="Ribonuclease H-like"/>
    <property type="match status" value="1"/>
</dbReference>
<organism evidence="1 2">
    <name type="scientific">Achlya hypogyna</name>
    <name type="common">Oomycete</name>
    <name type="synonym">Protoachlya hypogyna</name>
    <dbReference type="NCBI Taxonomy" id="1202772"/>
    <lineage>
        <taxon>Eukaryota</taxon>
        <taxon>Sar</taxon>
        <taxon>Stramenopiles</taxon>
        <taxon>Oomycota</taxon>
        <taxon>Saprolegniomycetes</taxon>
        <taxon>Saprolegniales</taxon>
        <taxon>Achlyaceae</taxon>
        <taxon>Achlya</taxon>
    </lineage>
</organism>
<dbReference type="Proteomes" id="UP000243579">
    <property type="component" value="Unassembled WGS sequence"/>
</dbReference>
<dbReference type="EMBL" id="JNBR01002833">
    <property type="protein sequence ID" value="OQR81101.1"/>
    <property type="molecule type" value="Genomic_DNA"/>
</dbReference>
<sequence>MLPYYLNQPQIRSVRFDVALQERVHNAAFWTQIETVSGLLHSVCAALGYLEGDEATHSSHVLARFGSIYCPTHALAFITDPLFFDMRQRLVHRFGAAFVQLGQGSVRDQCLAALDLLGRDDQARATLRGEFTEWMASDGGTMPSLTDCKQLKPGVIWSMVDDSSFSSLAPLLVQLYSTPAGAVAGERSHKTTKQVFAATRTRMIEDNLEHQVAVTFNGHELDRKLSVKREDKYTKLLAGLGSGDPNVALAQSEVSVSADEPLDDPAAGEFTLRRPSIDRLHYTTQV</sequence>
<accession>A0A1V9Y5V9</accession>
<dbReference type="AlphaFoldDB" id="A0A1V9Y5V9"/>
<name>A0A1V9Y5V9_ACHHY</name>
<reference evidence="1 2" key="1">
    <citation type="journal article" date="2014" name="Genome Biol. Evol.">
        <title>The secreted proteins of Achlya hypogyna and Thraustotheca clavata identify the ancestral oomycete secretome and reveal gene acquisitions by horizontal gene transfer.</title>
        <authorList>
            <person name="Misner I."/>
            <person name="Blouin N."/>
            <person name="Leonard G."/>
            <person name="Richards T.A."/>
            <person name="Lane C.E."/>
        </authorList>
    </citation>
    <scope>NUCLEOTIDE SEQUENCE [LARGE SCALE GENOMIC DNA]</scope>
    <source>
        <strain evidence="1 2">ATCC 48635</strain>
    </source>
</reference>